<gene>
    <name evidence="1" type="ORF">DW921_03715</name>
</gene>
<name>A0A413T335_9BACT</name>
<dbReference type="PROSITE" id="PS51257">
    <property type="entry name" value="PROKAR_LIPOPROTEIN"/>
    <property type="match status" value="1"/>
</dbReference>
<protein>
    <submittedName>
        <fullName evidence="1">6-bladed beta-propeller</fullName>
    </submittedName>
</protein>
<dbReference type="AlphaFoldDB" id="A0A413T335"/>
<evidence type="ECO:0000313" key="1">
    <source>
        <dbReference type="EMBL" id="RHA77738.1"/>
    </source>
</evidence>
<dbReference type="RefSeq" id="WP_118400049.1">
    <property type="nucleotide sequence ID" value="NZ_CABJGD010000005.1"/>
</dbReference>
<dbReference type="Proteomes" id="UP000283855">
    <property type="component" value="Unassembled WGS sequence"/>
</dbReference>
<comment type="caution">
    <text evidence="1">The sequence shown here is derived from an EMBL/GenBank/DDBJ whole genome shotgun (WGS) entry which is preliminary data.</text>
</comment>
<accession>A0A413T335</accession>
<dbReference type="EMBL" id="QSFT01000005">
    <property type="protein sequence ID" value="RHA77738.1"/>
    <property type="molecule type" value="Genomic_DNA"/>
</dbReference>
<proteinExistence type="predicted"/>
<sequence length="399" mass="44971">MKKNFYAAMLGAGLLLTGCQNQPSARHLWVADVREAIRTETPVSLKEDVASVSYVPLETADSCLISNVSNLVMDDEFIFVENGKTQQIFQFTREGKFVRQLGRAGNGPEEYAPYAIESMTLDSSRREVYLNARQLPAWVYSYDGTFLRRYTLVSQAVGYRFFLDREHVVLGGAPVTPFAQSPWLVALANEKQEISAWKDPFSPSLGQEVRYMQEIQFMPYSASVVAYTPCNDTLFRVTSGGISPAVVLDRRNGKEYYEQIADINYMQTGGASLAGALDLYGFLETDRCFFFRIMRGEDGRFYILRLDKESRKLSSTPVNETFQEMSYGLGDGNIAGLDNDVDGGIPFWPCYVYGDQVRVQVVNTTLLEELREQGYLQHAPEALQTGPDQNPVVIIYTFR</sequence>
<evidence type="ECO:0000313" key="2">
    <source>
        <dbReference type="Proteomes" id="UP000283855"/>
    </source>
</evidence>
<reference evidence="1 2" key="1">
    <citation type="submission" date="2018-08" db="EMBL/GenBank/DDBJ databases">
        <title>A genome reference for cultivated species of the human gut microbiota.</title>
        <authorList>
            <person name="Zou Y."/>
            <person name="Xue W."/>
            <person name="Luo G."/>
        </authorList>
    </citation>
    <scope>NUCLEOTIDE SEQUENCE [LARGE SCALE GENOMIC DNA]</scope>
    <source>
        <strain evidence="1 2">AM42-38</strain>
    </source>
</reference>
<organism evidence="1 2">
    <name type="scientific">Phocaeicola coprophilus</name>
    <dbReference type="NCBI Taxonomy" id="387090"/>
    <lineage>
        <taxon>Bacteria</taxon>
        <taxon>Pseudomonadati</taxon>
        <taxon>Bacteroidota</taxon>
        <taxon>Bacteroidia</taxon>
        <taxon>Bacteroidales</taxon>
        <taxon>Bacteroidaceae</taxon>
        <taxon>Phocaeicola</taxon>
    </lineage>
</organism>
<dbReference type="Pfam" id="PF17170">
    <property type="entry name" value="DUF5128"/>
    <property type="match status" value="1"/>
</dbReference>